<name>A0A1H4ASZ7_9BACE</name>
<sequence length="127" mass="14469">MAKVNFKANVSHASKNSKDNYYMVGFANDKYDVDNYILFQKPITLRTDDDPDADINGLYAECNGDQCYNQVKKVIMTNGKFEIEVSDSLITVDISNIKLNKRIIGYMKEIFGDLLELKLTEEIVNKA</sequence>
<evidence type="ECO:0000313" key="2">
    <source>
        <dbReference type="EMBL" id="SFM46636.1"/>
    </source>
</evidence>
<dbReference type="RefSeq" id="WP_074705616.1">
    <property type="nucleotide sequence ID" value="NZ_CP120351.1"/>
</dbReference>
<dbReference type="Proteomes" id="UP000183766">
    <property type="component" value="Unassembled WGS sequence"/>
</dbReference>
<reference evidence="3 4" key="1">
    <citation type="submission" date="2016-10" db="EMBL/GenBank/DDBJ databases">
        <authorList>
            <person name="de Groot N.N."/>
        </authorList>
    </citation>
    <scope>NUCLEOTIDE SEQUENCE [LARGE SCALE GENOMIC DNA]</scope>
    <source>
        <strain evidence="2 4">NLAE-zl-C202</strain>
        <strain evidence="1 3">NLAE-zl-G339</strain>
    </source>
</reference>
<organism evidence="1 3">
    <name type="scientific">Bacteroides xylanisolvens</name>
    <dbReference type="NCBI Taxonomy" id="371601"/>
    <lineage>
        <taxon>Bacteria</taxon>
        <taxon>Pseudomonadati</taxon>
        <taxon>Bacteroidota</taxon>
        <taxon>Bacteroidia</taxon>
        <taxon>Bacteroidales</taxon>
        <taxon>Bacteroidaceae</taxon>
        <taxon>Bacteroides</taxon>
    </lineage>
</organism>
<evidence type="ECO:0000313" key="1">
    <source>
        <dbReference type="EMBL" id="SEA38971.1"/>
    </source>
</evidence>
<evidence type="ECO:0000313" key="4">
    <source>
        <dbReference type="Proteomes" id="UP000183766"/>
    </source>
</evidence>
<gene>
    <name evidence="1" type="ORF">SAMN04487924_105188</name>
    <name evidence="2" type="ORF">SAMN05216250_105105</name>
</gene>
<dbReference type="Proteomes" id="UP000183040">
    <property type="component" value="Unassembled WGS sequence"/>
</dbReference>
<dbReference type="EMBL" id="FOUM01000005">
    <property type="protein sequence ID" value="SFM46636.1"/>
    <property type="molecule type" value="Genomic_DNA"/>
</dbReference>
<dbReference type="AlphaFoldDB" id="A0A1H4ASZ7"/>
<accession>A0A1H4ASZ7</accession>
<protein>
    <submittedName>
        <fullName evidence="1">Immunity protein 10</fullName>
    </submittedName>
</protein>
<evidence type="ECO:0000313" key="3">
    <source>
        <dbReference type="Proteomes" id="UP000183040"/>
    </source>
</evidence>
<proteinExistence type="predicted"/>
<dbReference type="EMBL" id="FNRP01000005">
    <property type="protein sequence ID" value="SEA38971.1"/>
    <property type="molecule type" value="Genomic_DNA"/>
</dbReference>